<protein>
    <recommendedName>
        <fullName evidence="3">Lipoprotein</fullName>
    </recommendedName>
</protein>
<dbReference type="Pfam" id="PF03923">
    <property type="entry name" value="Lipoprotein_16"/>
    <property type="match status" value="1"/>
</dbReference>
<dbReference type="Proteomes" id="UP000242175">
    <property type="component" value="Chromosome large"/>
</dbReference>
<accession>A0A220VE04</accession>
<evidence type="ECO:0000313" key="1">
    <source>
        <dbReference type="EMBL" id="ASK78392.1"/>
    </source>
</evidence>
<dbReference type="KEGG" id="pmai:CF386_04915"/>
<sequence length="176" mass="20198">MKKIILILSIFTMIGCAKKTTTVNIEPKLTLNKSIIIKSNINLDVNDLRERNKSYVNFGNDLKKETYNTVANAYRLNISSEQKNNKLNTLSLNILQLGFNQKQETVTVESNLICEISVDVQTAKTNYKNKYIYKNTYNTITEPSISDKNTYINTIFDKCLNKALNDPKIYEVLNQN</sequence>
<gene>
    <name evidence="1" type="ORF">CF386_04915</name>
</gene>
<evidence type="ECO:0000313" key="2">
    <source>
        <dbReference type="Proteomes" id="UP000242175"/>
    </source>
</evidence>
<dbReference type="RefSeq" id="WP_089073300.1">
    <property type="nucleotide sequence ID" value="NZ_CBCSAM010000001.1"/>
</dbReference>
<organism evidence="1 2">
    <name type="scientific">Paraphotobacterium marinum</name>
    <dbReference type="NCBI Taxonomy" id="1755811"/>
    <lineage>
        <taxon>Bacteria</taxon>
        <taxon>Pseudomonadati</taxon>
        <taxon>Pseudomonadota</taxon>
        <taxon>Gammaproteobacteria</taxon>
        <taxon>Vibrionales</taxon>
        <taxon>Vibrionaceae</taxon>
        <taxon>Paraphotobacterium</taxon>
    </lineage>
</organism>
<proteinExistence type="predicted"/>
<dbReference type="PROSITE" id="PS51257">
    <property type="entry name" value="PROKAR_LIPOPROTEIN"/>
    <property type="match status" value="1"/>
</dbReference>
<reference evidence="1 2" key="1">
    <citation type="journal article" date="2016" name="Int. J. Syst. Evol. Microbiol.">
        <title>Paraphotobacterium marinum gen. nov., sp. nov., a member of the family Vibrionaceae, isolated from surface seawater.</title>
        <authorList>
            <person name="Huang Z."/>
            <person name="Dong C."/>
            <person name="Shao Z."/>
        </authorList>
    </citation>
    <scope>NUCLEOTIDE SEQUENCE [LARGE SCALE GENOMIC DNA]</scope>
    <source>
        <strain evidence="1 2">NSCS20N07D</strain>
    </source>
</reference>
<dbReference type="EMBL" id="CP022355">
    <property type="protein sequence ID" value="ASK78392.1"/>
    <property type="molecule type" value="Genomic_DNA"/>
</dbReference>
<name>A0A220VE04_9GAMM</name>
<dbReference type="AlphaFoldDB" id="A0A220VE04"/>
<evidence type="ECO:0008006" key="3">
    <source>
        <dbReference type="Google" id="ProtNLM"/>
    </source>
</evidence>
<keyword evidence="2" id="KW-1185">Reference proteome</keyword>
<dbReference type="InterPro" id="IPR005619">
    <property type="entry name" value="Uncharacterised_YajG"/>
</dbReference>